<dbReference type="Proteomes" id="UP000249254">
    <property type="component" value="Unassembled WGS sequence"/>
</dbReference>
<accession>A0A328AQG5</accession>
<name>A0A328AQG5_9CAUL</name>
<keyword evidence="1" id="KW-0812">Transmembrane</keyword>
<proteinExistence type="predicted"/>
<keyword evidence="1" id="KW-0472">Membrane</keyword>
<protein>
    <submittedName>
        <fullName evidence="2">Uncharacterized protein</fullName>
    </submittedName>
</protein>
<evidence type="ECO:0000313" key="2">
    <source>
        <dbReference type="EMBL" id="RAK55744.1"/>
    </source>
</evidence>
<sequence>MRARDVRAITFWLTSSLVLLFAVYAATRSVIAAAALLAAYNAWLLSRARMRRVFRRLRGENMDFTGYYID</sequence>
<dbReference type="RefSeq" id="WP_111529492.1">
    <property type="nucleotide sequence ID" value="NZ_JBHRSG010000003.1"/>
</dbReference>
<keyword evidence="3" id="KW-1185">Reference proteome</keyword>
<evidence type="ECO:0000256" key="1">
    <source>
        <dbReference type="SAM" id="Phobius"/>
    </source>
</evidence>
<keyword evidence="1" id="KW-1133">Transmembrane helix</keyword>
<gene>
    <name evidence="2" type="ORF">DJ017_15110</name>
</gene>
<evidence type="ECO:0000313" key="3">
    <source>
        <dbReference type="Proteomes" id="UP000249254"/>
    </source>
</evidence>
<comment type="caution">
    <text evidence="2">The sequence shown here is derived from an EMBL/GenBank/DDBJ whole genome shotgun (WGS) entry which is preliminary data.</text>
</comment>
<organism evidence="2 3">
    <name type="scientific">Phenylobacterium soli</name>
    <dbReference type="NCBI Taxonomy" id="2170551"/>
    <lineage>
        <taxon>Bacteria</taxon>
        <taxon>Pseudomonadati</taxon>
        <taxon>Pseudomonadota</taxon>
        <taxon>Alphaproteobacteria</taxon>
        <taxon>Caulobacterales</taxon>
        <taxon>Caulobacteraceae</taxon>
        <taxon>Phenylobacterium</taxon>
    </lineage>
</organism>
<dbReference type="EMBL" id="QFYQ01000001">
    <property type="protein sequence ID" value="RAK55744.1"/>
    <property type="molecule type" value="Genomic_DNA"/>
</dbReference>
<reference evidence="3" key="1">
    <citation type="submission" date="2018-05" db="EMBL/GenBank/DDBJ databases">
        <authorList>
            <person name="Li X."/>
        </authorList>
    </citation>
    <scope>NUCLEOTIDE SEQUENCE [LARGE SCALE GENOMIC DNA]</scope>
    <source>
        <strain evidence="3">LX32</strain>
    </source>
</reference>
<dbReference type="AlphaFoldDB" id="A0A328AQG5"/>
<feature type="transmembrane region" description="Helical" evidence="1">
    <location>
        <begin position="7"/>
        <end position="24"/>
    </location>
</feature>
<feature type="transmembrane region" description="Helical" evidence="1">
    <location>
        <begin position="30"/>
        <end position="48"/>
    </location>
</feature>